<keyword evidence="1" id="KW-1133">Transmembrane helix</keyword>
<keyword evidence="1" id="KW-0812">Transmembrane</keyword>
<dbReference type="EMBL" id="JBHFFA010000001">
    <property type="protein sequence ID" value="KAL2649267.1"/>
    <property type="molecule type" value="Genomic_DNA"/>
</dbReference>
<evidence type="ECO:0008006" key="4">
    <source>
        <dbReference type="Google" id="ProtNLM"/>
    </source>
</evidence>
<keyword evidence="3" id="KW-1185">Reference proteome</keyword>
<keyword evidence="1" id="KW-0472">Membrane</keyword>
<dbReference type="Pfam" id="PF14476">
    <property type="entry name" value="Chloroplast_duf"/>
    <property type="match status" value="1"/>
</dbReference>
<dbReference type="AlphaFoldDB" id="A0ABD1ZDW5"/>
<gene>
    <name evidence="2" type="ORF">R1flu_017395</name>
</gene>
<protein>
    <recommendedName>
        <fullName evidence="4">F-box protein</fullName>
    </recommendedName>
</protein>
<dbReference type="PANTHER" id="PTHR33358">
    <property type="entry name" value="F-BOX PROTEIN WITH A DOMAIN PROTEIN"/>
    <property type="match status" value="1"/>
</dbReference>
<evidence type="ECO:0000256" key="1">
    <source>
        <dbReference type="SAM" id="Phobius"/>
    </source>
</evidence>
<organism evidence="2 3">
    <name type="scientific">Riccia fluitans</name>
    <dbReference type="NCBI Taxonomy" id="41844"/>
    <lineage>
        <taxon>Eukaryota</taxon>
        <taxon>Viridiplantae</taxon>
        <taxon>Streptophyta</taxon>
        <taxon>Embryophyta</taxon>
        <taxon>Marchantiophyta</taxon>
        <taxon>Marchantiopsida</taxon>
        <taxon>Marchantiidae</taxon>
        <taxon>Marchantiales</taxon>
        <taxon>Ricciaceae</taxon>
        <taxon>Riccia</taxon>
    </lineage>
</organism>
<proteinExistence type="predicted"/>
<evidence type="ECO:0000313" key="3">
    <source>
        <dbReference type="Proteomes" id="UP001605036"/>
    </source>
</evidence>
<dbReference type="InterPro" id="IPR027949">
    <property type="entry name" value="Chloroplast_duf"/>
</dbReference>
<name>A0ABD1ZDW5_9MARC</name>
<feature type="transmembrane region" description="Helical" evidence="1">
    <location>
        <begin position="328"/>
        <end position="346"/>
    </location>
</feature>
<feature type="transmembrane region" description="Helical" evidence="1">
    <location>
        <begin position="146"/>
        <end position="166"/>
    </location>
</feature>
<feature type="transmembrane region" description="Helical" evidence="1">
    <location>
        <begin position="301"/>
        <end position="322"/>
    </location>
</feature>
<accession>A0ABD1ZDW5</accession>
<sequence>MATTRALSSISIAEGLSLSLPLFASQKKSNIKIGSKGVTSRKHERAVMVKAALSSISKVKEAEKGGIHWDTAIDFCKGWTDGNGMPVPLLQKRLETLSVLVLDRVEMHSILAVQRDNWNRLFHTTITLASVSAAAAAAANAAVPTLGLRVVSIILGAGAAMLMALVSKFQPSQLAEEQRHAARFFKRLGADIESTLNVDPRLREDASCYWERSVGTLHALDQGFPLPLTPIVVEKFPKRVRPSKLSGEISIPQPECLSSERQISSANGWTSCRMEELQRTAQLLRTSDVKEYVDLAEKAKFINLVLAISSPLLATAAVIVNMAGCPSVAAAVGVGSLFFHTLSHALQMGAVYEVYRNCAGYYNDVVESIDENLKLPVERREDGAIFAHKVALLLARNPSSTPMVPGDDKKAGALF</sequence>
<evidence type="ECO:0000313" key="2">
    <source>
        <dbReference type="EMBL" id="KAL2649267.1"/>
    </source>
</evidence>
<comment type="caution">
    <text evidence="2">The sequence shown here is derived from an EMBL/GenBank/DDBJ whole genome shotgun (WGS) entry which is preliminary data.</text>
</comment>
<feature type="transmembrane region" description="Helical" evidence="1">
    <location>
        <begin position="121"/>
        <end position="140"/>
    </location>
</feature>
<dbReference type="PANTHER" id="PTHR33358:SF12">
    <property type="entry name" value="F-BOX PROTEIN WITH A DOMAIN PROTEIN"/>
    <property type="match status" value="1"/>
</dbReference>
<dbReference type="Proteomes" id="UP001605036">
    <property type="component" value="Unassembled WGS sequence"/>
</dbReference>
<reference evidence="2 3" key="1">
    <citation type="submission" date="2024-09" db="EMBL/GenBank/DDBJ databases">
        <title>Chromosome-scale assembly of Riccia fluitans.</title>
        <authorList>
            <person name="Paukszto L."/>
            <person name="Sawicki J."/>
            <person name="Karawczyk K."/>
            <person name="Piernik-Szablinska J."/>
            <person name="Szczecinska M."/>
            <person name="Mazdziarz M."/>
        </authorList>
    </citation>
    <scope>NUCLEOTIDE SEQUENCE [LARGE SCALE GENOMIC DNA]</scope>
    <source>
        <strain evidence="2">Rf_01</strain>
        <tissue evidence="2">Aerial parts of the thallus</tissue>
    </source>
</reference>